<evidence type="ECO:0000313" key="7">
    <source>
        <dbReference type="Proteomes" id="UP000504635"/>
    </source>
</evidence>
<dbReference type="AlphaFoldDB" id="A0A6J2XEX9"/>
<feature type="compositionally biased region" description="Basic and acidic residues" evidence="5">
    <location>
        <begin position="307"/>
        <end position="317"/>
    </location>
</feature>
<feature type="region of interest" description="Disordered" evidence="5">
    <location>
        <begin position="282"/>
        <end position="320"/>
    </location>
</feature>
<dbReference type="GO" id="GO:1990316">
    <property type="term" value="C:Atg1/ULK1 kinase complex"/>
    <property type="evidence" value="ECO:0007669"/>
    <property type="project" value="InterPro"/>
</dbReference>
<evidence type="ECO:0000256" key="5">
    <source>
        <dbReference type="SAM" id="MobiDB-lite"/>
    </source>
</evidence>
<dbReference type="GO" id="GO:0005829">
    <property type="term" value="C:cytosol"/>
    <property type="evidence" value="ECO:0007669"/>
    <property type="project" value="TreeGrafter"/>
</dbReference>
<dbReference type="RefSeq" id="XP_030749324.1">
    <property type="nucleotide sequence ID" value="XM_030893464.1"/>
</dbReference>
<proteinExistence type="inferred from homology"/>
<dbReference type="GO" id="GO:0000423">
    <property type="term" value="P:mitophagy"/>
    <property type="evidence" value="ECO:0007669"/>
    <property type="project" value="TreeGrafter"/>
</dbReference>
<reference evidence="8" key="1">
    <citation type="submission" date="2025-08" db="UniProtKB">
        <authorList>
            <consortium name="RefSeq"/>
        </authorList>
    </citation>
    <scope>IDENTIFICATION</scope>
    <source>
        <tissue evidence="8">Gonads</tissue>
    </source>
</reference>
<sequence>MKRDFKMRLTKNDKKDLDKFTKFLALKATEVIVQSRLGEKVSTPCKPHANGPDWFNLNINDLPEVVIEAKKVLNSELLLTRKFPFCIEISLRTAEGDNMVLETWCARLLPEQCDPSTTNSQTIYNRMGILLKSLVSVTRVTPAYKLSRRQGPDSYVMCYRMYMDEPLHHCLGEGSKQIRVGQICTPIGTLQLSCAYRTKMTISPTQTSRDNSIMLKSDHFNTNLSPKNRRYSQSDDRTSSLSETMKIGAFADRKKKHFEEPQLDLPFCTFFADRISLNDHQVDSEPQSLATSPENDRLSGNGVPEESPLRGEGEKNGNDVAVEGGKQQEEVSMASTGDDFIMVDLKTPFAKPSGEKMELTKFFREWQQAPLLETFKDLPPVEVTDLQKQLETYESDMQEFDSIVSSFCQQSSPNNN</sequence>
<protein>
    <recommendedName>
        <fullName evidence="4">Autophagy-related protein 13</fullName>
    </recommendedName>
</protein>
<evidence type="ECO:0000256" key="3">
    <source>
        <dbReference type="ARBA" id="ARBA00023006"/>
    </source>
</evidence>
<dbReference type="InterPro" id="IPR018731">
    <property type="entry name" value="Atg13_N"/>
</dbReference>
<dbReference type="GO" id="GO:0034727">
    <property type="term" value="P:piecemeal microautophagy of the nucleus"/>
    <property type="evidence" value="ECO:0007669"/>
    <property type="project" value="TreeGrafter"/>
</dbReference>
<feature type="compositionally biased region" description="Polar residues" evidence="5">
    <location>
        <begin position="284"/>
        <end position="293"/>
    </location>
</feature>
<dbReference type="PANTHER" id="PTHR13430">
    <property type="match status" value="1"/>
</dbReference>
<evidence type="ECO:0000256" key="1">
    <source>
        <dbReference type="ARBA" id="ARBA00004329"/>
    </source>
</evidence>
<dbReference type="InParanoid" id="A0A6J2XEX9"/>
<comment type="subcellular location">
    <subcellularLocation>
        <location evidence="1">Preautophagosomal structure</location>
    </subcellularLocation>
</comment>
<dbReference type="Proteomes" id="UP000504635">
    <property type="component" value="Unplaced"/>
</dbReference>
<name>A0A6J2XEX9_SITOR</name>
<keyword evidence="7" id="KW-1185">Reference proteome</keyword>
<dbReference type="InterPro" id="IPR040182">
    <property type="entry name" value="ATG13"/>
</dbReference>
<dbReference type="PANTHER" id="PTHR13430:SF4">
    <property type="entry name" value="AUTOPHAGY-RELATED PROTEIN 13"/>
    <property type="match status" value="1"/>
</dbReference>
<dbReference type="OrthoDB" id="70161at2759"/>
<organism evidence="7 8">
    <name type="scientific">Sitophilus oryzae</name>
    <name type="common">Rice weevil</name>
    <name type="synonym">Curculio oryzae</name>
    <dbReference type="NCBI Taxonomy" id="7048"/>
    <lineage>
        <taxon>Eukaryota</taxon>
        <taxon>Metazoa</taxon>
        <taxon>Ecdysozoa</taxon>
        <taxon>Arthropoda</taxon>
        <taxon>Hexapoda</taxon>
        <taxon>Insecta</taxon>
        <taxon>Pterygota</taxon>
        <taxon>Neoptera</taxon>
        <taxon>Endopterygota</taxon>
        <taxon>Coleoptera</taxon>
        <taxon>Polyphaga</taxon>
        <taxon>Cucujiformia</taxon>
        <taxon>Curculionidae</taxon>
        <taxon>Dryophthorinae</taxon>
        <taxon>Sitophilus</taxon>
    </lineage>
</organism>
<dbReference type="InterPro" id="IPR036570">
    <property type="entry name" value="HORMA_dom_sf"/>
</dbReference>
<dbReference type="FunCoup" id="A0A6J2XEX9">
    <property type="interactions" value="205"/>
</dbReference>
<accession>A0A6J2XEX9</accession>
<keyword evidence="3 4" id="KW-0072">Autophagy</keyword>
<gene>
    <name evidence="8" type="primary">LOC115877323</name>
</gene>
<dbReference type="Gene3D" id="3.30.900.10">
    <property type="entry name" value="HORMA domain"/>
    <property type="match status" value="1"/>
</dbReference>
<dbReference type="Pfam" id="PF10033">
    <property type="entry name" value="ATG13"/>
    <property type="match status" value="1"/>
</dbReference>
<evidence type="ECO:0000256" key="2">
    <source>
        <dbReference type="ARBA" id="ARBA00007341"/>
    </source>
</evidence>
<feature type="region of interest" description="Disordered" evidence="5">
    <location>
        <begin position="218"/>
        <end position="240"/>
    </location>
</feature>
<feature type="domain" description="Autophagy-related protein 13 N-terminal" evidence="6">
    <location>
        <begin position="97"/>
        <end position="200"/>
    </location>
</feature>
<dbReference type="GeneID" id="115877323"/>
<evidence type="ECO:0000313" key="8">
    <source>
        <dbReference type="RefSeq" id="XP_030749324.1"/>
    </source>
</evidence>
<evidence type="ECO:0000256" key="4">
    <source>
        <dbReference type="RuleBase" id="RU361214"/>
    </source>
</evidence>
<dbReference type="KEGG" id="soy:115877323"/>
<evidence type="ECO:0000259" key="6">
    <source>
        <dbReference type="Pfam" id="PF10033"/>
    </source>
</evidence>
<comment type="similarity">
    <text evidence="2 4">Belongs to the ATG13 family. Metazoan subfamily.</text>
</comment>
<dbReference type="GO" id="GO:0034497">
    <property type="term" value="P:protein localization to phagophore assembly site"/>
    <property type="evidence" value="ECO:0007669"/>
    <property type="project" value="TreeGrafter"/>
</dbReference>
<dbReference type="GO" id="GO:0000407">
    <property type="term" value="C:phagophore assembly site"/>
    <property type="evidence" value="ECO:0007669"/>
    <property type="project" value="UniProtKB-SubCell"/>
</dbReference>